<evidence type="ECO:0000313" key="3">
    <source>
        <dbReference type="Proteomes" id="UP001596472"/>
    </source>
</evidence>
<keyword evidence="3" id="KW-1185">Reference proteome</keyword>
<sequence>MKTIRLTDWNSILGSLLFAVLAFSLSIYSLFDPSLFGADSRLLAKLFPYIGPIVAAVVLWQLVFYVELGEQIVFRRLAGRKYYKWQQMRSVSAASETTRYLFVPVTKQYFKFELDGKWGVETHSYRVSKKHKEALLSLLQTQQKHEPRS</sequence>
<dbReference type="Proteomes" id="UP001596472">
    <property type="component" value="Unassembled WGS sequence"/>
</dbReference>
<dbReference type="RefSeq" id="WP_379712072.1">
    <property type="nucleotide sequence ID" value="NZ_JBHTBS010000004.1"/>
</dbReference>
<protein>
    <recommendedName>
        <fullName evidence="4">PH domain-containing protein</fullName>
    </recommendedName>
</protein>
<reference evidence="3" key="1">
    <citation type="journal article" date="2019" name="Int. J. Syst. Evol. Microbiol.">
        <title>The Global Catalogue of Microorganisms (GCM) 10K type strain sequencing project: providing services to taxonomists for standard genome sequencing and annotation.</title>
        <authorList>
            <consortium name="The Broad Institute Genomics Platform"/>
            <consortium name="The Broad Institute Genome Sequencing Center for Infectious Disease"/>
            <person name="Wu L."/>
            <person name="Ma J."/>
        </authorList>
    </citation>
    <scope>NUCLEOTIDE SEQUENCE [LARGE SCALE GENOMIC DNA]</scope>
    <source>
        <strain evidence="3">CGMCC 4.1467</strain>
    </source>
</reference>
<keyword evidence="1" id="KW-1133">Transmembrane helix</keyword>
<dbReference type="EMBL" id="JBHTBS010000004">
    <property type="protein sequence ID" value="MFC7337619.1"/>
    <property type="molecule type" value="Genomic_DNA"/>
</dbReference>
<feature type="transmembrane region" description="Helical" evidence="1">
    <location>
        <begin position="12"/>
        <end position="31"/>
    </location>
</feature>
<comment type="caution">
    <text evidence="2">The sequence shown here is derived from an EMBL/GenBank/DDBJ whole genome shotgun (WGS) entry which is preliminary data.</text>
</comment>
<evidence type="ECO:0000256" key="1">
    <source>
        <dbReference type="SAM" id="Phobius"/>
    </source>
</evidence>
<feature type="transmembrane region" description="Helical" evidence="1">
    <location>
        <begin position="46"/>
        <end position="66"/>
    </location>
</feature>
<keyword evidence="1" id="KW-0472">Membrane</keyword>
<evidence type="ECO:0000313" key="2">
    <source>
        <dbReference type="EMBL" id="MFC7337619.1"/>
    </source>
</evidence>
<accession>A0ABW2L5H1</accession>
<name>A0ABW2L5H1_9BACT</name>
<proteinExistence type="predicted"/>
<keyword evidence="1" id="KW-0812">Transmembrane</keyword>
<organism evidence="2 3">
    <name type="scientific">Haloferula chungangensis</name>
    <dbReference type="NCBI Taxonomy" id="1048331"/>
    <lineage>
        <taxon>Bacteria</taxon>
        <taxon>Pseudomonadati</taxon>
        <taxon>Verrucomicrobiota</taxon>
        <taxon>Verrucomicrobiia</taxon>
        <taxon>Verrucomicrobiales</taxon>
        <taxon>Verrucomicrobiaceae</taxon>
        <taxon>Haloferula</taxon>
    </lineage>
</organism>
<gene>
    <name evidence="2" type="ORF">ACFQY0_10560</name>
</gene>
<evidence type="ECO:0008006" key="4">
    <source>
        <dbReference type="Google" id="ProtNLM"/>
    </source>
</evidence>